<gene>
    <name evidence="1" type="ORF">EZS26_000337</name>
</gene>
<organism evidence="1 2">
    <name type="scientific">Candidatus Ordinivivax streblomastigis</name>
    <dbReference type="NCBI Taxonomy" id="2540710"/>
    <lineage>
        <taxon>Bacteria</taxon>
        <taxon>Pseudomonadati</taxon>
        <taxon>Bacteroidota</taxon>
        <taxon>Bacteroidia</taxon>
        <taxon>Bacteroidales</taxon>
        <taxon>Candidatus Ordinivivax</taxon>
    </lineage>
</organism>
<reference evidence="1 2" key="1">
    <citation type="submission" date="2019-03" db="EMBL/GenBank/DDBJ databases">
        <title>Single cell metagenomics reveals metabolic interactions within the superorganism composed of flagellate Streblomastix strix and complex community of Bacteroidetes bacteria on its surface.</title>
        <authorList>
            <person name="Treitli S.C."/>
            <person name="Kolisko M."/>
            <person name="Husnik F."/>
            <person name="Keeling P."/>
            <person name="Hampl V."/>
        </authorList>
    </citation>
    <scope>NUCLEOTIDE SEQUENCE [LARGE SCALE GENOMIC DNA]</scope>
    <source>
        <strain evidence="1">St1</strain>
    </source>
</reference>
<dbReference type="EMBL" id="SNRX01000001">
    <property type="protein sequence ID" value="KAA6303786.1"/>
    <property type="molecule type" value="Genomic_DNA"/>
</dbReference>
<dbReference type="AlphaFoldDB" id="A0A5M8P689"/>
<dbReference type="Proteomes" id="UP000324575">
    <property type="component" value="Unassembled WGS sequence"/>
</dbReference>
<name>A0A5M8P689_9BACT</name>
<protein>
    <submittedName>
        <fullName evidence="1">Uncharacterized protein</fullName>
    </submittedName>
</protein>
<evidence type="ECO:0000313" key="2">
    <source>
        <dbReference type="Proteomes" id="UP000324575"/>
    </source>
</evidence>
<evidence type="ECO:0000313" key="1">
    <source>
        <dbReference type="EMBL" id="KAA6303786.1"/>
    </source>
</evidence>
<accession>A0A5M8P689</accession>
<proteinExistence type="predicted"/>
<comment type="caution">
    <text evidence="1">The sequence shown here is derived from an EMBL/GenBank/DDBJ whole genome shotgun (WGS) entry which is preliminary data.</text>
</comment>
<sequence length="54" mass="6288">MNQVQLKGKKFELFLSEETILKEINRVAKQLNADLKDKEPASIQNLRNIYKVIS</sequence>